<reference evidence="3 4" key="1">
    <citation type="journal article" date="2013" name="Genome Announc.">
        <title>Draft Genome Sequence of Strain JLT2015T, Belonging to the Family Sphingomonadaceae of the Alphaproteobacteria.</title>
        <authorList>
            <person name="Tang K."/>
            <person name="Liu K."/>
            <person name="Li S."/>
            <person name="Jiao N."/>
        </authorList>
    </citation>
    <scope>NUCLEOTIDE SEQUENCE [LARGE SCALE GENOMIC DNA]</scope>
    <source>
        <strain evidence="3 4">JLT2015</strain>
    </source>
</reference>
<dbReference type="InterPro" id="IPR011033">
    <property type="entry name" value="PRC_barrel-like_sf"/>
</dbReference>
<organism evidence="3 4">
    <name type="scientific">Pacificimonas flava</name>
    <dbReference type="NCBI Taxonomy" id="1234595"/>
    <lineage>
        <taxon>Bacteria</taxon>
        <taxon>Pseudomonadati</taxon>
        <taxon>Pseudomonadota</taxon>
        <taxon>Alphaproteobacteria</taxon>
        <taxon>Sphingomonadales</taxon>
        <taxon>Sphingosinicellaceae</taxon>
        <taxon>Pacificimonas</taxon>
    </lineage>
</organism>
<dbReference type="PANTHER" id="PTHR36505:SF1">
    <property type="entry name" value="BLR1072 PROTEIN"/>
    <property type="match status" value="1"/>
</dbReference>
<evidence type="ECO:0000259" key="2">
    <source>
        <dbReference type="Pfam" id="PF05239"/>
    </source>
</evidence>
<accession>M2U5I8</accession>
<evidence type="ECO:0000313" key="4">
    <source>
        <dbReference type="Proteomes" id="UP000011717"/>
    </source>
</evidence>
<dbReference type="Pfam" id="PF05239">
    <property type="entry name" value="PRC"/>
    <property type="match status" value="1"/>
</dbReference>
<proteinExistence type="predicted"/>
<dbReference type="Proteomes" id="UP000011717">
    <property type="component" value="Unassembled WGS sequence"/>
</dbReference>
<comment type="caution">
    <text evidence="3">The sequence shown here is derived from an EMBL/GenBank/DDBJ whole genome shotgun (WGS) entry which is preliminary data.</text>
</comment>
<feature type="region of interest" description="Disordered" evidence="1">
    <location>
        <begin position="1"/>
        <end position="59"/>
    </location>
</feature>
<sequence length="167" mass="18967">MADFFGSDTDRRGGYNPYGGRDRDMSGRGSGRRGNRGRDWDDDESRGRRGGGRVSGDRLIASDRVEGTRVYDRRGNRLGTIENFMVDKRSGHVEYAILSFGGFLGMGDRHYPLPWDELTYDQDEGGYVVNVTEQDLEEAPSHRAGQNVRYDRNYSNDIRSYYGGMGW</sequence>
<dbReference type="RefSeq" id="WP_008600852.1">
    <property type="nucleotide sequence ID" value="NZ_AMRV01000003.1"/>
</dbReference>
<protein>
    <recommendedName>
        <fullName evidence="2">PRC-barrel domain-containing protein</fullName>
    </recommendedName>
</protein>
<dbReference type="EMBL" id="AMRV01000003">
    <property type="protein sequence ID" value="EMD83263.1"/>
    <property type="molecule type" value="Genomic_DNA"/>
</dbReference>
<keyword evidence="4" id="KW-1185">Reference proteome</keyword>
<name>M2U5I8_9SPHN</name>
<gene>
    <name evidence="3" type="ORF">C725_1164</name>
</gene>
<dbReference type="AlphaFoldDB" id="M2U5I8"/>
<dbReference type="PANTHER" id="PTHR36505">
    <property type="entry name" value="BLR1072 PROTEIN"/>
    <property type="match status" value="1"/>
</dbReference>
<dbReference type="InterPro" id="IPR027275">
    <property type="entry name" value="PRC-brl_dom"/>
</dbReference>
<evidence type="ECO:0000313" key="3">
    <source>
        <dbReference type="EMBL" id="EMD83263.1"/>
    </source>
</evidence>
<evidence type="ECO:0000256" key="1">
    <source>
        <dbReference type="SAM" id="MobiDB-lite"/>
    </source>
</evidence>
<feature type="domain" description="PRC-barrel" evidence="2">
    <location>
        <begin position="61"/>
        <end position="135"/>
    </location>
</feature>
<dbReference type="SUPFAM" id="SSF50346">
    <property type="entry name" value="PRC-barrel domain"/>
    <property type="match status" value="1"/>
</dbReference>
<dbReference type="Gene3D" id="2.30.30.240">
    <property type="entry name" value="PRC-barrel domain"/>
    <property type="match status" value="1"/>
</dbReference>